<dbReference type="CDD" id="cd09917">
    <property type="entry name" value="F-box_SF"/>
    <property type="match status" value="1"/>
</dbReference>
<evidence type="ECO:0000259" key="1">
    <source>
        <dbReference type="PROSITE" id="PS50181"/>
    </source>
</evidence>
<dbReference type="Proteomes" id="UP000824890">
    <property type="component" value="Unassembled WGS sequence"/>
</dbReference>
<dbReference type="Gene3D" id="1.20.1280.50">
    <property type="match status" value="1"/>
</dbReference>
<comment type="caution">
    <text evidence="2">The sequence shown here is derived from an EMBL/GenBank/DDBJ whole genome shotgun (WGS) entry which is preliminary data.</text>
</comment>
<feature type="non-terminal residue" evidence="2">
    <location>
        <position position="1"/>
    </location>
</feature>
<evidence type="ECO:0000313" key="2">
    <source>
        <dbReference type="EMBL" id="KAH0910525.1"/>
    </source>
</evidence>
<dbReference type="SMART" id="SM00256">
    <property type="entry name" value="FBOX"/>
    <property type="match status" value="1"/>
</dbReference>
<proteinExistence type="predicted"/>
<dbReference type="PROSITE" id="PS50181">
    <property type="entry name" value="FBOX"/>
    <property type="match status" value="1"/>
</dbReference>
<dbReference type="Pfam" id="PF12937">
    <property type="entry name" value="F-box-like"/>
    <property type="match status" value="1"/>
</dbReference>
<dbReference type="InterPro" id="IPR001810">
    <property type="entry name" value="F-box_dom"/>
</dbReference>
<name>A0ABQ8C219_BRANA</name>
<reference evidence="2 3" key="1">
    <citation type="submission" date="2021-05" db="EMBL/GenBank/DDBJ databases">
        <title>Genome Assembly of Synthetic Allotetraploid Brassica napus Reveals Homoeologous Exchanges between Subgenomes.</title>
        <authorList>
            <person name="Davis J.T."/>
        </authorList>
    </citation>
    <scope>NUCLEOTIDE SEQUENCE [LARGE SCALE GENOMIC DNA]</scope>
    <source>
        <strain evidence="3">cv. Da-Ae</strain>
        <tissue evidence="2">Seedling</tissue>
    </source>
</reference>
<accession>A0ABQ8C219</accession>
<gene>
    <name evidence="2" type="ORF">HID58_033846</name>
</gene>
<organism evidence="2 3">
    <name type="scientific">Brassica napus</name>
    <name type="common">Rape</name>
    <dbReference type="NCBI Taxonomy" id="3708"/>
    <lineage>
        <taxon>Eukaryota</taxon>
        <taxon>Viridiplantae</taxon>
        <taxon>Streptophyta</taxon>
        <taxon>Embryophyta</taxon>
        <taxon>Tracheophyta</taxon>
        <taxon>Spermatophyta</taxon>
        <taxon>Magnoliopsida</taxon>
        <taxon>eudicotyledons</taxon>
        <taxon>Gunneridae</taxon>
        <taxon>Pentapetalae</taxon>
        <taxon>rosids</taxon>
        <taxon>malvids</taxon>
        <taxon>Brassicales</taxon>
        <taxon>Brassicaceae</taxon>
        <taxon>Brassiceae</taxon>
        <taxon>Brassica</taxon>
    </lineage>
</organism>
<dbReference type="SUPFAM" id="SSF81383">
    <property type="entry name" value="F-box domain"/>
    <property type="match status" value="1"/>
</dbReference>
<dbReference type="EMBL" id="JAGKQM010000009">
    <property type="protein sequence ID" value="KAH0910525.1"/>
    <property type="molecule type" value="Genomic_DNA"/>
</dbReference>
<feature type="domain" description="F-box" evidence="1">
    <location>
        <begin position="29"/>
        <end position="76"/>
    </location>
</feature>
<evidence type="ECO:0000313" key="3">
    <source>
        <dbReference type="Proteomes" id="UP000824890"/>
    </source>
</evidence>
<dbReference type="InterPro" id="IPR036047">
    <property type="entry name" value="F-box-like_dom_sf"/>
</dbReference>
<protein>
    <recommendedName>
        <fullName evidence="1">F-box domain-containing protein</fullName>
    </recommendedName>
</protein>
<keyword evidence="3" id="KW-1185">Reference proteome</keyword>
<sequence>KLMVWIHGITRLKKIFKIIGNPWKKNEIENEKNYLPRDILFLILSCLSMKDNIRASAVCKTWHDIAEYQGNIYLVDSVSSREQMRLIMFRLNRLRLSDIIFISNESSIMTYELPRDMSDIVYVWDSHINPDRPVKYSDMTAIELNLQTPTRCCIMLPGSSRHRTAVSMTSPL</sequence>